<feature type="region of interest" description="Disordered" evidence="1">
    <location>
        <begin position="392"/>
        <end position="419"/>
    </location>
</feature>
<dbReference type="EMBL" id="JAPCWZ010000010">
    <property type="protein sequence ID" value="KAK8848456.1"/>
    <property type="molecule type" value="Genomic_DNA"/>
</dbReference>
<dbReference type="PANTHER" id="PTHR33112">
    <property type="entry name" value="DOMAIN PROTEIN, PUTATIVE-RELATED"/>
    <property type="match status" value="1"/>
</dbReference>
<accession>A0ABR2HJU3</accession>
<proteinExistence type="predicted"/>
<evidence type="ECO:0000313" key="3">
    <source>
        <dbReference type="EMBL" id="KAK8848456.1"/>
    </source>
</evidence>
<dbReference type="Proteomes" id="UP001390339">
    <property type="component" value="Unassembled WGS sequence"/>
</dbReference>
<gene>
    <name evidence="3" type="ORF">PGQ11_014936</name>
</gene>
<dbReference type="PANTHER" id="PTHR33112:SF10">
    <property type="entry name" value="TOL"/>
    <property type="match status" value="1"/>
</dbReference>
<evidence type="ECO:0000259" key="2">
    <source>
        <dbReference type="Pfam" id="PF06985"/>
    </source>
</evidence>
<comment type="caution">
    <text evidence="3">The sequence shown here is derived from an EMBL/GenBank/DDBJ whole genome shotgun (WGS) entry which is preliminary data.</text>
</comment>
<keyword evidence="4" id="KW-1185">Reference proteome</keyword>
<name>A0ABR2HJU3_9PEZI</name>
<organism evidence="3 4">
    <name type="scientific">Apiospora arundinis</name>
    <dbReference type="NCBI Taxonomy" id="335852"/>
    <lineage>
        <taxon>Eukaryota</taxon>
        <taxon>Fungi</taxon>
        <taxon>Dikarya</taxon>
        <taxon>Ascomycota</taxon>
        <taxon>Pezizomycotina</taxon>
        <taxon>Sordariomycetes</taxon>
        <taxon>Xylariomycetidae</taxon>
        <taxon>Amphisphaeriales</taxon>
        <taxon>Apiosporaceae</taxon>
        <taxon>Apiospora</taxon>
    </lineage>
</organism>
<dbReference type="Pfam" id="PF06985">
    <property type="entry name" value="HET"/>
    <property type="match status" value="1"/>
</dbReference>
<reference evidence="3 4" key="1">
    <citation type="journal article" date="2024" name="IMA Fungus">
        <title>Apiospora arundinis, a panoply of carbohydrate-active enzymes and secondary metabolites.</title>
        <authorList>
            <person name="Sorensen T."/>
            <person name="Petersen C."/>
            <person name="Muurmann A.T."/>
            <person name="Christiansen J.V."/>
            <person name="Brundto M.L."/>
            <person name="Overgaard C.K."/>
            <person name="Boysen A.T."/>
            <person name="Wollenberg R.D."/>
            <person name="Larsen T.O."/>
            <person name="Sorensen J.L."/>
            <person name="Nielsen K.L."/>
            <person name="Sondergaard T.E."/>
        </authorList>
    </citation>
    <scope>NUCLEOTIDE SEQUENCE [LARGE SCALE GENOMIC DNA]</scope>
    <source>
        <strain evidence="3 4">AAU 773</strain>
    </source>
</reference>
<feature type="domain" description="Heterokaryon incompatibility" evidence="2">
    <location>
        <begin position="129"/>
        <end position="275"/>
    </location>
</feature>
<sequence length="561" mass="63059">MRSSSRHCELCSMLLRTIADAGLPTRGKVHLHYNGATVAITGGPSLLSLYAEPAEYLGEDEQLGLPKMLETGSEAQYSLLRQWIRECDKSHKMCRRTDNTGVPAMPTRVIDLGTPLRLVDTGSIPKAHYAALSHRWGILTEDQKFCTYKRNIDAMKKKIDIDCLPRSFLDAVTVARQAGVQYLWIDSICIIQDDGDDWKAEAGRMEQVFSGAYFTIGATVAGSSLEGFLHDRPERPCLMLARKEEGNLYVCPAIDDFHRDVELAELNQRGWVLQERALSRRSVHFTSTQMYWECGRGVHCETMARLDNAKAAFIGDANFPKSGLEYYRDGRQVLVQDLYERYSGLAFTSPEDRAVAILGLQKRLARAFSTRAAYGFLAEYFTRGLLWQRRGGSDGEDGSQSSLTTPAHMGRIPWNANSSGTPPSWSWLSKSGPIRYMVAKFAKIEWASTTDFTHPFITRPKEEGQGEDLSVIRGLAREVKLPKDELLSLIDFDTEPELDVKSLRCVIIGRDKVEPHAMTMARQYVLVIRPVRNGATGTYERVGVGSLWMRHMSEGIWVTIR</sequence>
<protein>
    <recommendedName>
        <fullName evidence="2">Heterokaryon incompatibility domain-containing protein</fullName>
    </recommendedName>
</protein>
<evidence type="ECO:0000256" key="1">
    <source>
        <dbReference type="SAM" id="MobiDB-lite"/>
    </source>
</evidence>
<dbReference type="InterPro" id="IPR010730">
    <property type="entry name" value="HET"/>
</dbReference>
<evidence type="ECO:0000313" key="4">
    <source>
        <dbReference type="Proteomes" id="UP001390339"/>
    </source>
</evidence>